<evidence type="ECO:0000313" key="4">
    <source>
        <dbReference type="Proteomes" id="UP000481643"/>
    </source>
</evidence>
<accession>A0A6L3YD61</accession>
<organism evidence="3 4">
    <name type="scientific">Brucella tritici</name>
    <dbReference type="NCBI Taxonomy" id="94626"/>
    <lineage>
        <taxon>Bacteria</taxon>
        <taxon>Pseudomonadati</taxon>
        <taxon>Pseudomonadota</taxon>
        <taxon>Alphaproteobacteria</taxon>
        <taxon>Hyphomicrobiales</taxon>
        <taxon>Brucellaceae</taxon>
        <taxon>Brucella/Ochrobactrum group</taxon>
        <taxon>Brucella</taxon>
    </lineage>
</organism>
<feature type="signal peptide" evidence="2">
    <location>
        <begin position="1"/>
        <end position="19"/>
    </location>
</feature>
<feature type="compositionally biased region" description="Basic and acidic residues" evidence="1">
    <location>
        <begin position="183"/>
        <end position="193"/>
    </location>
</feature>
<feature type="region of interest" description="Disordered" evidence="1">
    <location>
        <begin position="183"/>
        <end position="203"/>
    </location>
</feature>
<name>A0A6L3YD61_9HYPH</name>
<evidence type="ECO:0000313" key="3">
    <source>
        <dbReference type="EMBL" id="KAB2681175.1"/>
    </source>
</evidence>
<sequence>MKYALIPAAMLLSCTAAIAEGASGADKADPFKQPSVAYLEKFGVRDQKIFVYERYNAKGELVSRDVTPLIQPVQVDSSTLRTINGVKYRLRGLNACPSRTIKYQAEEWDCSKAAKDYQEAVYNNRSSVILCKTLVLQSKAAEPDAVSCFSLVGRGSDLEPFRVAYDDDAMVFMNMASIGRGKDGHSLRPDLGRSAKLGEQFQQ</sequence>
<dbReference type="AlphaFoldDB" id="A0A6L3YD61"/>
<keyword evidence="2" id="KW-0732">Signal</keyword>
<evidence type="ECO:0000256" key="1">
    <source>
        <dbReference type="SAM" id="MobiDB-lite"/>
    </source>
</evidence>
<protein>
    <recommendedName>
        <fullName evidence="5">Lipoprotein</fullName>
    </recommendedName>
</protein>
<evidence type="ECO:0008006" key="5">
    <source>
        <dbReference type="Google" id="ProtNLM"/>
    </source>
</evidence>
<feature type="chain" id="PRO_5027039944" description="Lipoprotein" evidence="2">
    <location>
        <begin position="20"/>
        <end position="203"/>
    </location>
</feature>
<evidence type="ECO:0000256" key="2">
    <source>
        <dbReference type="SAM" id="SignalP"/>
    </source>
</evidence>
<dbReference type="EMBL" id="WBVX01000024">
    <property type="protein sequence ID" value="KAB2681175.1"/>
    <property type="molecule type" value="Genomic_DNA"/>
</dbReference>
<proteinExistence type="predicted"/>
<comment type="caution">
    <text evidence="3">The sequence shown here is derived from an EMBL/GenBank/DDBJ whole genome shotgun (WGS) entry which is preliminary data.</text>
</comment>
<dbReference type="Proteomes" id="UP000481643">
    <property type="component" value="Unassembled WGS sequence"/>
</dbReference>
<reference evidence="3 4" key="1">
    <citation type="submission" date="2019-09" db="EMBL/GenBank/DDBJ databases">
        <title>Taxonomic organization of the family Brucellaceae based on a phylogenomic approach.</title>
        <authorList>
            <person name="Leclercq S."/>
            <person name="Cloeckaert A."/>
            <person name="Zygmunt M.S."/>
        </authorList>
    </citation>
    <scope>NUCLEOTIDE SEQUENCE [LARGE SCALE GENOMIC DNA]</scope>
    <source>
        <strain evidence="3 4">WS1830</strain>
    </source>
</reference>
<dbReference type="RefSeq" id="WP_151610546.1">
    <property type="nucleotide sequence ID" value="NZ_WBVX01000024.1"/>
</dbReference>
<gene>
    <name evidence="3" type="ORF">F9L08_19955</name>
</gene>